<comment type="subcellular location">
    <subcellularLocation>
        <location evidence="2">Nucleus</location>
    </subcellularLocation>
</comment>
<feature type="compositionally biased region" description="Acidic residues" evidence="7">
    <location>
        <begin position="33"/>
        <end position="62"/>
    </location>
</feature>
<feature type="domain" description="Histone chaperone" evidence="8">
    <location>
        <begin position="52"/>
        <end position="87"/>
    </location>
</feature>
<evidence type="ECO:0000313" key="10">
    <source>
        <dbReference type="Proteomes" id="UP001316803"/>
    </source>
</evidence>
<dbReference type="SMART" id="SM01082">
    <property type="entry name" value="CHZ"/>
    <property type="match status" value="1"/>
</dbReference>
<keyword evidence="10" id="KW-1185">Reference proteome</keyword>
<feature type="compositionally biased region" description="Basic and acidic residues" evidence="7">
    <location>
        <begin position="15"/>
        <end position="30"/>
    </location>
</feature>
<proteinExistence type="inferred from homology"/>
<evidence type="ECO:0000256" key="3">
    <source>
        <dbReference type="ARBA" id="ARBA00008057"/>
    </source>
</evidence>
<dbReference type="GO" id="GO:0005634">
    <property type="term" value="C:nucleus"/>
    <property type="evidence" value="ECO:0007669"/>
    <property type="project" value="UniProtKB-SubCell"/>
</dbReference>
<evidence type="ECO:0000256" key="5">
    <source>
        <dbReference type="ARBA" id="ARBA00023242"/>
    </source>
</evidence>
<feature type="compositionally biased region" description="Acidic residues" evidence="7">
    <location>
        <begin position="90"/>
        <end position="113"/>
    </location>
</feature>
<sequence>MSANESSAAQQPTEVTEKSKGKSVEQHEAGEMSMDDDESSGEDSGAEEAPEEADEDNMEEINPDNIIGGRTRGKVIDWSEAEQKSKEAGDDMGEDDDEEDDDDFVDPDDEMKD</sequence>
<comment type="function">
    <text evidence="1">Forms a chaperone-bound H2A.Z-H2B complex that acts as a source for SWR1 complex-dependent H2A to H2A.Z histone replacement in chromatin.</text>
</comment>
<accession>A0AAN8EBJ9</accession>
<dbReference type="Pfam" id="PF09649">
    <property type="entry name" value="CHZ"/>
    <property type="match status" value="1"/>
</dbReference>
<dbReference type="Proteomes" id="UP001316803">
    <property type="component" value="Unassembled WGS sequence"/>
</dbReference>
<keyword evidence="5" id="KW-0539">Nucleus</keyword>
<feature type="compositionally biased region" description="Polar residues" evidence="7">
    <location>
        <begin position="1"/>
        <end position="14"/>
    </location>
</feature>
<feature type="compositionally biased region" description="Basic and acidic residues" evidence="7">
    <location>
        <begin position="74"/>
        <end position="89"/>
    </location>
</feature>
<evidence type="ECO:0000259" key="8">
    <source>
        <dbReference type="SMART" id="SM01082"/>
    </source>
</evidence>
<dbReference type="InterPro" id="IPR019098">
    <property type="entry name" value="Histone_chaperone_domain_CHZ"/>
</dbReference>
<organism evidence="9 10">
    <name type="scientific">Knufia fluminis</name>
    <dbReference type="NCBI Taxonomy" id="191047"/>
    <lineage>
        <taxon>Eukaryota</taxon>
        <taxon>Fungi</taxon>
        <taxon>Dikarya</taxon>
        <taxon>Ascomycota</taxon>
        <taxon>Pezizomycotina</taxon>
        <taxon>Eurotiomycetes</taxon>
        <taxon>Chaetothyriomycetidae</taxon>
        <taxon>Chaetothyriales</taxon>
        <taxon>Trichomeriaceae</taxon>
        <taxon>Knufia</taxon>
    </lineage>
</organism>
<name>A0AAN8EBJ9_9EURO</name>
<evidence type="ECO:0000256" key="6">
    <source>
        <dbReference type="ARBA" id="ARBA00025877"/>
    </source>
</evidence>
<comment type="subunit">
    <text evidence="6">Forms a heterotrimer with H2A.Z-H2B, stabilizing the association of the histone dimer. Also, with a lower affinity, forms a heterotrimer with H2A-H2B.</text>
</comment>
<evidence type="ECO:0000313" key="9">
    <source>
        <dbReference type="EMBL" id="KAK5951078.1"/>
    </source>
</evidence>
<feature type="region of interest" description="Disordered" evidence="7">
    <location>
        <begin position="1"/>
        <end position="113"/>
    </location>
</feature>
<dbReference type="AlphaFoldDB" id="A0AAN8EBJ9"/>
<evidence type="ECO:0000256" key="4">
    <source>
        <dbReference type="ARBA" id="ARBA00023186"/>
    </source>
</evidence>
<keyword evidence="4" id="KW-0143">Chaperone</keyword>
<comment type="caution">
    <text evidence="9">The sequence shown here is derived from an EMBL/GenBank/DDBJ whole genome shotgun (WGS) entry which is preliminary data.</text>
</comment>
<evidence type="ECO:0000256" key="2">
    <source>
        <dbReference type="ARBA" id="ARBA00004123"/>
    </source>
</evidence>
<evidence type="ECO:0000256" key="1">
    <source>
        <dbReference type="ARBA" id="ARBA00002212"/>
    </source>
</evidence>
<protein>
    <submittedName>
        <fullName evidence="9">Histone H2A.Z-specific chaperone CHZ1</fullName>
    </submittedName>
</protein>
<reference evidence="9 10" key="1">
    <citation type="submission" date="2022-12" db="EMBL/GenBank/DDBJ databases">
        <title>Genomic features and morphological characterization of a novel Knufia sp. strain isolated from spacecraft assembly facility.</title>
        <authorList>
            <person name="Teixeira M."/>
            <person name="Chander A.M."/>
            <person name="Stajich J.E."/>
            <person name="Venkateswaran K."/>
        </authorList>
    </citation>
    <scope>NUCLEOTIDE SEQUENCE [LARGE SCALE GENOMIC DNA]</scope>
    <source>
        <strain evidence="9 10">FJI-L2-BK-P2</strain>
    </source>
</reference>
<comment type="similarity">
    <text evidence="3">Belongs to the CHZ1 family.</text>
</comment>
<evidence type="ECO:0000256" key="7">
    <source>
        <dbReference type="SAM" id="MobiDB-lite"/>
    </source>
</evidence>
<dbReference type="EMBL" id="JAKLMC020000022">
    <property type="protein sequence ID" value="KAK5951078.1"/>
    <property type="molecule type" value="Genomic_DNA"/>
</dbReference>
<gene>
    <name evidence="9" type="primary">chz1</name>
    <name evidence="9" type="ORF">OHC33_007831</name>
</gene>